<name>A0A3N1LKY1_9PROT</name>
<sequence length="140" mass="15612">MTAYRFVIATLLGTVCLLPVSSIAAQFQTNALFYNYAKRTLLMDMGDEVRREVNHEGGDAHSSYFSPNIFDSKGRVYRLRWMETNGSLVCDAYIRIHTKDGKMETCVAQSLIEYGAKCTLTPTLVGSTAPVCKAELRVDD</sequence>
<feature type="signal peptide" evidence="1">
    <location>
        <begin position="1"/>
        <end position="24"/>
    </location>
</feature>
<keyword evidence="3" id="KW-1185">Reference proteome</keyword>
<dbReference type="AlphaFoldDB" id="A0A3N1LKY1"/>
<keyword evidence="1" id="KW-0732">Signal</keyword>
<comment type="caution">
    <text evidence="2">The sequence shown here is derived from an EMBL/GenBank/DDBJ whole genome shotgun (WGS) entry which is preliminary data.</text>
</comment>
<dbReference type="RefSeq" id="WP_142235874.1">
    <property type="nucleotide sequence ID" value="NZ_AP019700.1"/>
</dbReference>
<protein>
    <submittedName>
        <fullName evidence="2">Uncharacterized protein</fullName>
    </submittedName>
</protein>
<accession>A0A3N1LKY1</accession>
<dbReference type="Proteomes" id="UP000278222">
    <property type="component" value="Unassembled WGS sequence"/>
</dbReference>
<proteinExistence type="predicted"/>
<dbReference type="EMBL" id="RJKX01000014">
    <property type="protein sequence ID" value="ROP91399.1"/>
    <property type="molecule type" value="Genomic_DNA"/>
</dbReference>
<organism evidence="2 3">
    <name type="scientific">Stella humosa</name>
    <dbReference type="NCBI Taxonomy" id="94"/>
    <lineage>
        <taxon>Bacteria</taxon>
        <taxon>Pseudomonadati</taxon>
        <taxon>Pseudomonadota</taxon>
        <taxon>Alphaproteobacteria</taxon>
        <taxon>Rhodospirillales</taxon>
        <taxon>Stellaceae</taxon>
        <taxon>Stella</taxon>
    </lineage>
</organism>
<evidence type="ECO:0000256" key="1">
    <source>
        <dbReference type="SAM" id="SignalP"/>
    </source>
</evidence>
<gene>
    <name evidence="2" type="ORF">EDC65_3266</name>
</gene>
<reference evidence="2 3" key="1">
    <citation type="submission" date="2018-11" db="EMBL/GenBank/DDBJ databases">
        <title>Genomic Encyclopedia of Type Strains, Phase IV (KMG-IV): sequencing the most valuable type-strain genomes for metagenomic binning, comparative biology and taxonomic classification.</title>
        <authorList>
            <person name="Goeker M."/>
        </authorList>
    </citation>
    <scope>NUCLEOTIDE SEQUENCE [LARGE SCALE GENOMIC DNA]</scope>
    <source>
        <strain evidence="2 3">DSM 5900</strain>
    </source>
</reference>
<evidence type="ECO:0000313" key="3">
    <source>
        <dbReference type="Proteomes" id="UP000278222"/>
    </source>
</evidence>
<evidence type="ECO:0000313" key="2">
    <source>
        <dbReference type="EMBL" id="ROP91399.1"/>
    </source>
</evidence>
<feature type="chain" id="PRO_5018045077" evidence="1">
    <location>
        <begin position="25"/>
        <end position="140"/>
    </location>
</feature>